<reference evidence="4" key="2">
    <citation type="submission" date="2015-01" db="EMBL/GenBank/DDBJ databases">
        <title>Evolutionary Origins and Diversification of the Mycorrhizal Mutualists.</title>
        <authorList>
            <consortium name="DOE Joint Genome Institute"/>
            <consortium name="Mycorrhizal Genomics Consortium"/>
            <person name="Kohler A."/>
            <person name="Kuo A."/>
            <person name="Nagy L.G."/>
            <person name="Floudas D."/>
            <person name="Copeland A."/>
            <person name="Barry K.W."/>
            <person name="Cichocki N."/>
            <person name="Veneault-Fourrey C."/>
            <person name="LaButti K."/>
            <person name="Lindquist E.A."/>
            <person name="Lipzen A."/>
            <person name="Lundell T."/>
            <person name="Morin E."/>
            <person name="Murat C."/>
            <person name="Riley R."/>
            <person name="Ohm R."/>
            <person name="Sun H."/>
            <person name="Tunlid A."/>
            <person name="Henrissat B."/>
            <person name="Grigoriev I.V."/>
            <person name="Hibbett D.S."/>
            <person name="Martin F."/>
        </authorList>
    </citation>
    <scope>NUCLEOTIDE SEQUENCE [LARGE SCALE GENOMIC DNA]</scope>
    <source>
        <strain evidence="4">LaAM-08-1</strain>
    </source>
</reference>
<dbReference type="EMBL" id="KN838578">
    <property type="protein sequence ID" value="KIK03637.1"/>
    <property type="molecule type" value="Genomic_DNA"/>
</dbReference>
<evidence type="ECO:0000313" key="4">
    <source>
        <dbReference type="Proteomes" id="UP000054477"/>
    </source>
</evidence>
<dbReference type="Gene3D" id="3.30.160.20">
    <property type="match status" value="1"/>
</dbReference>
<keyword evidence="4" id="KW-1185">Reference proteome</keyword>
<dbReference type="AlphaFoldDB" id="A0A0C9Y0V3"/>
<proteinExistence type="predicted"/>
<keyword evidence="1" id="KW-0694">RNA-binding</keyword>
<accession>A0A0C9Y0V3</accession>
<dbReference type="SUPFAM" id="SSF54768">
    <property type="entry name" value="dsRNA-binding domain-like"/>
    <property type="match status" value="1"/>
</dbReference>
<dbReference type="PROSITE" id="PS50137">
    <property type="entry name" value="DS_RBD"/>
    <property type="match status" value="1"/>
</dbReference>
<organism evidence="3 4">
    <name type="scientific">Laccaria amethystina LaAM-08-1</name>
    <dbReference type="NCBI Taxonomy" id="1095629"/>
    <lineage>
        <taxon>Eukaryota</taxon>
        <taxon>Fungi</taxon>
        <taxon>Dikarya</taxon>
        <taxon>Basidiomycota</taxon>
        <taxon>Agaricomycotina</taxon>
        <taxon>Agaricomycetes</taxon>
        <taxon>Agaricomycetidae</taxon>
        <taxon>Agaricales</taxon>
        <taxon>Agaricineae</taxon>
        <taxon>Hydnangiaceae</taxon>
        <taxon>Laccaria</taxon>
    </lineage>
</organism>
<dbReference type="InterPro" id="IPR014720">
    <property type="entry name" value="dsRBD_dom"/>
</dbReference>
<dbReference type="Pfam" id="PF00035">
    <property type="entry name" value="dsrm"/>
    <property type="match status" value="1"/>
</dbReference>
<dbReference type="HOGENOM" id="CLU_2373127_0_0_1"/>
<name>A0A0C9Y0V3_9AGAR</name>
<evidence type="ECO:0000313" key="3">
    <source>
        <dbReference type="EMBL" id="KIK03637.1"/>
    </source>
</evidence>
<dbReference type="SMART" id="SM00358">
    <property type="entry name" value="DSRM"/>
    <property type="match status" value="1"/>
</dbReference>
<sequence>MESSIRDHPRNALNTICQRLFSGHLPQYALTVSGAQHQSIWTCAAWLDGEMIGLGEGRSKKVAQDEAAREAIISLQIQFPYEIGRMQAHHNPRAW</sequence>
<evidence type="ECO:0000259" key="2">
    <source>
        <dbReference type="PROSITE" id="PS50137"/>
    </source>
</evidence>
<dbReference type="CDD" id="cd10845">
    <property type="entry name" value="DSRM_RNAse_III_family"/>
    <property type="match status" value="1"/>
</dbReference>
<evidence type="ECO:0000256" key="1">
    <source>
        <dbReference type="PROSITE-ProRule" id="PRU00266"/>
    </source>
</evidence>
<dbReference type="Proteomes" id="UP000054477">
    <property type="component" value="Unassembled WGS sequence"/>
</dbReference>
<dbReference type="GO" id="GO:0003723">
    <property type="term" value="F:RNA binding"/>
    <property type="evidence" value="ECO:0007669"/>
    <property type="project" value="UniProtKB-UniRule"/>
</dbReference>
<feature type="domain" description="DRBM" evidence="2">
    <location>
        <begin position="8"/>
        <end position="77"/>
    </location>
</feature>
<dbReference type="OrthoDB" id="3246846at2759"/>
<gene>
    <name evidence="3" type="ORF">K443DRAFT_676632</name>
</gene>
<protein>
    <recommendedName>
        <fullName evidence="2">DRBM domain-containing protein</fullName>
    </recommendedName>
</protein>
<reference evidence="3 4" key="1">
    <citation type="submission" date="2014-04" db="EMBL/GenBank/DDBJ databases">
        <authorList>
            <consortium name="DOE Joint Genome Institute"/>
            <person name="Kuo A."/>
            <person name="Kohler A."/>
            <person name="Nagy L.G."/>
            <person name="Floudas D."/>
            <person name="Copeland A."/>
            <person name="Barry K.W."/>
            <person name="Cichocki N."/>
            <person name="Veneault-Fourrey C."/>
            <person name="LaButti K."/>
            <person name="Lindquist E.A."/>
            <person name="Lipzen A."/>
            <person name="Lundell T."/>
            <person name="Morin E."/>
            <person name="Murat C."/>
            <person name="Sun H."/>
            <person name="Tunlid A."/>
            <person name="Henrissat B."/>
            <person name="Grigoriev I.V."/>
            <person name="Hibbett D.S."/>
            <person name="Martin F."/>
            <person name="Nordberg H.P."/>
            <person name="Cantor M.N."/>
            <person name="Hua S.X."/>
        </authorList>
    </citation>
    <scope>NUCLEOTIDE SEQUENCE [LARGE SCALE GENOMIC DNA]</scope>
    <source>
        <strain evidence="3 4">LaAM-08-1</strain>
    </source>
</reference>